<dbReference type="Proteomes" id="UP000017175">
    <property type="component" value="Chromosome"/>
</dbReference>
<organism evidence="2 3">
    <name type="scientific">Pseudomonas fluorescens NCIMB 11764</name>
    <dbReference type="NCBI Taxonomy" id="1221522"/>
    <lineage>
        <taxon>Bacteria</taxon>
        <taxon>Pseudomonadati</taxon>
        <taxon>Pseudomonadota</taxon>
        <taxon>Gammaproteobacteria</taxon>
        <taxon>Pseudomonadales</taxon>
        <taxon>Pseudomonadaceae</taxon>
        <taxon>Pseudomonas</taxon>
    </lineage>
</organism>
<dbReference type="RefSeq" id="WP_017340306.1">
    <property type="nucleotide sequence ID" value="NZ_CP010945.1"/>
</dbReference>
<proteinExistence type="predicted"/>
<name>A0A0K1QM54_PSEFL</name>
<reference evidence="2 3" key="1">
    <citation type="journal article" date="2012" name="J. Bacteriol.">
        <title>Draft genome sequence of the cyanide-utilizing bacterium Pseudomonas fluorescens strain NCIMB 11764.</title>
        <authorList>
            <person name="Vilo C.A."/>
            <person name="Benedik M.J."/>
            <person name="Kunz D.A."/>
            <person name="Dong Q."/>
        </authorList>
    </citation>
    <scope>NUCLEOTIDE SEQUENCE [LARGE SCALE GENOMIC DNA]</scope>
    <source>
        <strain evidence="2 3">NCIMB 11764</strain>
    </source>
</reference>
<keyword evidence="1" id="KW-0175">Coiled coil</keyword>
<dbReference type="AlphaFoldDB" id="A0A0K1QM54"/>
<dbReference type="OrthoDB" id="6900443at2"/>
<feature type="coiled-coil region" evidence="1">
    <location>
        <begin position="61"/>
        <end position="95"/>
    </location>
</feature>
<evidence type="ECO:0000256" key="1">
    <source>
        <dbReference type="SAM" id="Coils"/>
    </source>
</evidence>
<accession>A0A0K1QM54</accession>
<sequence length="130" mass="13791">MINVSTITINAYAVSSPNVATGQPDERKLVPVEDATGEDGKLRVNSAGANIDSVGSASDPVTALKKQIEETQKLLAEQQAQLASAQKSQDNEQEAQQVMEIQNQIAVTSSNLQVLQAALLQAMFSVDTHA</sequence>
<evidence type="ECO:0000313" key="3">
    <source>
        <dbReference type="Proteomes" id="UP000017175"/>
    </source>
</evidence>
<dbReference type="eggNOG" id="ENOG5031E2X">
    <property type="taxonomic scope" value="Bacteria"/>
</dbReference>
<evidence type="ECO:0000313" key="2">
    <source>
        <dbReference type="EMBL" id="AKV06854.1"/>
    </source>
</evidence>
<dbReference type="EMBL" id="CP010945">
    <property type="protein sequence ID" value="AKV06854.1"/>
    <property type="molecule type" value="Genomic_DNA"/>
</dbReference>
<gene>
    <name evidence="2" type="ORF">B723_10770</name>
</gene>
<protein>
    <submittedName>
        <fullName evidence="2">Uncharacterized protein</fullName>
    </submittedName>
</protein>